<dbReference type="Proteomes" id="UP000694700">
    <property type="component" value="Unplaced"/>
</dbReference>
<evidence type="ECO:0000313" key="1">
    <source>
        <dbReference type="Ensembl" id="ENSCCRP00015000012.1"/>
    </source>
</evidence>
<dbReference type="AlphaFoldDB" id="A0A8C1RYZ0"/>
<dbReference type="Ensembl" id="ENSCCRT00015000012.1">
    <property type="protein sequence ID" value="ENSCCRP00015000012.1"/>
    <property type="gene ID" value="ENSCCRG00015000010.1"/>
</dbReference>
<sequence length="79" mass="9273">MISIVIVDIKLLSGFTIPKNIPMNYQIQMKQVLPVKNLRPAVVKVYDYYQTSKILYSSFYYVMQIFYSDLIHVHISIVV</sequence>
<dbReference type="SMART" id="SM01361">
    <property type="entry name" value="A2M_recep"/>
    <property type="match status" value="1"/>
</dbReference>
<dbReference type="InterPro" id="IPR036595">
    <property type="entry name" value="A-macroglobulin_rcpt-bd_sf"/>
</dbReference>
<dbReference type="InterPro" id="IPR009048">
    <property type="entry name" value="A-macroglobulin_rcpt-bd"/>
</dbReference>
<dbReference type="Pfam" id="PF07677">
    <property type="entry name" value="A2M_recep"/>
    <property type="match status" value="1"/>
</dbReference>
<protein>
    <submittedName>
        <fullName evidence="1">Uncharacterized protein</fullName>
    </submittedName>
</protein>
<proteinExistence type="predicted"/>
<accession>A0A8C1RYZ0</accession>
<organism evidence="1 2">
    <name type="scientific">Cyprinus carpio</name>
    <name type="common">Common carp</name>
    <dbReference type="NCBI Taxonomy" id="7962"/>
    <lineage>
        <taxon>Eukaryota</taxon>
        <taxon>Metazoa</taxon>
        <taxon>Chordata</taxon>
        <taxon>Craniata</taxon>
        <taxon>Vertebrata</taxon>
        <taxon>Euteleostomi</taxon>
        <taxon>Actinopterygii</taxon>
        <taxon>Neopterygii</taxon>
        <taxon>Teleostei</taxon>
        <taxon>Ostariophysi</taxon>
        <taxon>Cypriniformes</taxon>
        <taxon>Cyprinidae</taxon>
        <taxon>Cyprininae</taxon>
        <taxon>Cyprinus</taxon>
    </lineage>
</organism>
<reference evidence="1" key="1">
    <citation type="submission" date="2025-08" db="UniProtKB">
        <authorList>
            <consortium name="Ensembl"/>
        </authorList>
    </citation>
    <scope>IDENTIFICATION</scope>
</reference>
<dbReference type="SUPFAM" id="SSF49410">
    <property type="entry name" value="Alpha-macroglobulin receptor domain"/>
    <property type="match status" value="1"/>
</dbReference>
<dbReference type="GO" id="GO:0005576">
    <property type="term" value="C:extracellular region"/>
    <property type="evidence" value="ECO:0007669"/>
    <property type="project" value="InterPro"/>
</dbReference>
<evidence type="ECO:0000313" key="2">
    <source>
        <dbReference type="Proteomes" id="UP000694700"/>
    </source>
</evidence>
<dbReference type="Gene3D" id="2.60.40.690">
    <property type="entry name" value="Alpha-macroglobulin, receptor-binding domain"/>
    <property type="match status" value="1"/>
</dbReference>
<name>A0A8C1RYZ0_CYPCA</name>